<dbReference type="Gene3D" id="3.30.559.10">
    <property type="entry name" value="Chloramphenicol acetyltransferase-like domain"/>
    <property type="match status" value="2"/>
</dbReference>
<dbReference type="Pfam" id="PF22664">
    <property type="entry name" value="TRI-like_N"/>
    <property type="match status" value="1"/>
</dbReference>
<dbReference type="PANTHER" id="PTHR43439">
    <property type="entry name" value="PHENYLACETATE-COENZYME A LIGASE"/>
    <property type="match status" value="1"/>
</dbReference>
<dbReference type="AlphaFoldDB" id="A0A9P9E400"/>
<evidence type="ECO:0000256" key="3">
    <source>
        <dbReference type="ARBA" id="ARBA00022679"/>
    </source>
</evidence>
<dbReference type="SUPFAM" id="SSF56801">
    <property type="entry name" value="Acetyl-CoA synthetase-like"/>
    <property type="match status" value="1"/>
</dbReference>
<dbReference type="PANTHER" id="PTHR43439:SF2">
    <property type="entry name" value="ENZYME, PUTATIVE (JCVI)-RELATED"/>
    <property type="match status" value="1"/>
</dbReference>
<dbReference type="PROSITE" id="PS00455">
    <property type="entry name" value="AMP_BINDING"/>
    <property type="match status" value="1"/>
</dbReference>
<dbReference type="InterPro" id="IPR042099">
    <property type="entry name" value="ANL_N_sf"/>
</dbReference>
<dbReference type="Pfam" id="PF23562">
    <property type="entry name" value="AMP-binding_C_3"/>
    <property type="match status" value="1"/>
</dbReference>
<name>A0A9P9E400_9HYPO</name>
<dbReference type="PROSITE" id="PS50075">
    <property type="entry name" value="CARRIER"/>
    <property type="match status" value="1"/>
</dbReference>
<evidence type="ECO:0000256" key="2">
    <source>
        <dbReference type="ARBA" id="ARBA00022553"/>
    </source>
</evidence>
<accession>A0A9P9E400</accession>
<feature type="domain" description="Carrier" evidence="5">
    <location>
        <begin position="581"/>
        <end position="659"/>
    </location>
</feature>
<dbReference type="Gene3D" id="3.40.50.12780">
    <property type="entry name" value="N-terminal domain of ligase-like"/>
    <property type="match status" value="1"/>
</dbReference>
<keyword evidence="4" id="KW-0521">NADP</keyword>
<evidence type="ECO:0000256" key="4">
    <source>
        <dbReference type="ARBA" id="ARBA00022857"/>
    </source>
</evidence>
<keyword evidence="2" id="KW-0597">Phosphoprotein</keyword>
<keyword evidence="7" id="KW-1185">Reference proteome</keyword>
<evidence type="ECO:0000259" key="5">
    <source>
        <dbReference type="PROSITE" id="PS50075"/>
    </source>
</evidence>
<dbReference type="OrthoDB" id="429813at2759"/>
<dbReference type="InterPro" id="IPR036736">
    <property type="entry name" value="ACP-like_sf"/>
</dbReference>
<evidence type="ECO:0000313" key="6">
    <source>
        <dbReference type="EMBL" id="KAH7129551.1"/>
    </source>
</evidence>
<evidence type="ECO:0000313" key="7">
    <source>
        <dbReference type="Proteomes" id="UP000717696"/>
    </source>
</evidence>
<dbReference type="Gene3D" id="1.10.1200.10">
    <property type="entry name" value="ACP-like"/>
    <property type="match status" value="1"/>
</dbReference>
<gene>
    <name evidence="6" type="ORF">B0J13DRAFT_453271</name>
</gene>
<proteinExistence type="predicted"/>
<keyword evidence="1" id="KW-0596">Phosphopantetheine</keyword>
<dbReference type="InterPro" id="IPR009081">
    <property type="entry name" value="PP-bd_ACP"/>
</dbReference>
<dbReference type="GO" id="GO:0016740">
    <property type="term" value="F:transferase activity"/>
    <property type="evidence" value="ECO:0007669"/>
    <property type="project" value="UniProtKB-KW"/>
</dbReference>
<dbReference type="Proteomes" id="UP000717696">
    <property type="component" value="Unassembled WGS sequence"/>
</dbReference>
<dbReference type="Pfam" id="PF00501">
    <property type="entry name" value="AMP-binding"/>
    <property type="match status" value="1"/>
</dbReference>
<dbReference type="InterPro" id="IPR051414">
    <property type="entry name" value="Adenylate-forming_Reductase"/>
</dbReference>
<dbReference type="InterPro" id="IPR023213">
    <property type="entry name" value="CAT-like_dom_sf"/>
</dbReference>
<evidence type="ECO:0000256" key="1">
    <source>
        <dbReference type="ARBA" id="ARBA00022450"/>
    </source>
</evidence>
<dbReference type="InterPro" id="IPR000873">
    <property type="entry name" value="AMP-dep_synth/lig_dom"/>
</dbReference>
<keyword evidence="3" id="KW-0808">Transferase</keyword>
<comment type="caution">
    <text evidence="6">The sequence shown here is derived from an EMBL/GenBank/DDBJ whole genome shotgun (WGS) entry which is preliminary data.</text>
</comment>
<protein>
    <recommendedName>
        <fullName evidence="5">Carrier domain-containing protein</fullName>
    </recommendedName>
</protein>
<dbReference type="Pfam" id="PF00550">
    <property type="entry name" value="PP-binding"/>
    <property type="match status" value="1"/>
</dbReference>
<dbReference type="EMBL" id="JAGMUU010000021">
    <property type="protein sequence ID" value="KAH7129551.1"/>
    <property type="molecule type" value="Genomic_DNA"/>
</dbReference>
<organism evidence="6 7">
    <name type="scientific">Dactylonectria estremocensis</name>
    <dbReference type="NCBI Taxonomy" id="1079267"/>
    <lineage>
        <taxon>Eukaryota</taxon>
        <taxon>Fungi</taxon>
        <taxon>Dikarya</taxon>
        <taxon>Ascomycota</taxon>
        <taxon>Pezizomycotina</taxon>
        <taxon>Sordariomycetes</taxon>
        <taxon>Hypocreomycetidae</taxon>
        <taxon>Hypocreales</taxon>
        <taxon>Nectriaceae</taxon>
        <taxon>Dactylonectria</taxon>
    </lineage>
</organism>
<sequence>MAAPTSYGKRLIPQVLDQLASAEPERIVYSLATSSDISQEFRHVSAHAFVKAVDKTAWLLQSQISESPAIQAVGYIGPRKLGRKKGEEMRNMRWQLRGVIGLIDSSPSDDLRHILLTYASVKVGCTALFLSPKNSTEGALAVLEAAKCNVWVKPRGISYPLVEDFLHQRDMQVLDLPELDELLDAETTEPYPYTKTFEEAMDDPFCLLHTSGSTGLPKPISWTNGLIGTMDAVRLLPPTEGDGGMSPWTTGWDDGDRIYSSFPMSHGAGIIMDILLPALFGLHCIMGPSGVIPNLNLIESIAEHAKIDIWSMIPSLVDELGEAPDVLPKFKSSKFICASGGPVNPLCASKVNDTIRVLNLTGTTEGLFIGNLWVDREDWHYFAFHPFSGFEFKEVEPDTFEHWVHRNEHAPLFQGIFFTFPDQESINLKDLYVKHPTKPNLWAYKGRNDDIVVLSNGYKISPLETEALVTTHPAVEGCLMIGSGKPQAGLLIELKDPTSRNNEVFDSIWATVERANALSLHKNQLHRDYIAVAEADKPFIRTDKRTVKRRATLALYEDFIEHFYSSRLEDEDTQFLMIDTSSFESITRAMRHILGSLLPALKKASPDEDMFSLGLDSLLVFRVVKSIRAATGLKDKLSPRHVYASPTLSKFAATVARLVAEAKKVTTNGLSLDEPVDPVIAKLRTMMSQHRARLTDKVNPFDLMNPNIYVGMKFYFPLREGARFEQVFARLQDGLRRTMELIPELEGKVMPCSEHEMGYKKGDLRITLPPLPSTATPSESVADSSAGPRQLRYKDLSDKLPSFTELEAAGFLPSAFKDEVVLECPWFPELPADVFIAQANFIKGGCILAINVHHAGFDGIGVITALRVWAECCKFVQGDPSMTCGWLEPESLNRNLLHVLYELEGYAKPAHEVDPNVWGFLGFPDPAELQNGNNIVKTEARSTKSTLPPTPLFPRKFAWPPIPPADGRQMTSTTFLIPSKNVDKLKLKVLADPEAKGVVTSISDVVQAFFWRAAIKARYRVAKELRGETFGPEDLSIVEMPIDARPYFSSLLPSSYMGSCLVTNRPTMPVEELCAPETSLGRIAYIFREAAIRISTSLVHDSFTLLQSIPDYRMLTNACMGLAGMHAMMNNMILFQTDEISFGGEFFANEGVPDTMRVQMDRFNTAFRLLIIHPMRKDGGVELLLGTLPEEFDMLMADEEFTEFAEFMG</sequence>
<dbReference type="InterPro" id="IPR054710">
    <property type="entry name" value="Tri101-like_N"/>
</dbReference>
<dbReference type="SUPFAM" id="SSF47336">
    <property type="entry name" value="ACP-like"/>
    <property type="match status" value="1"/>
</dbReference>
<dbReference type="InterPro" id="IPR020845">
    <property type="entry name" value="AMP-binding_CS"/>
</dbReference>
<reference evidence="6" key="1">
    <citation type="journal article" date="2021" name="Nat. Commun.">
        <title>Genetic determinants of endophytism in the Arabidopsis root mycobiome.</title>
        <authorList>
            <person name="Mesny F."/>
            <person name="Miyauchi S."/>
            <person name="Thiergart T."/>
            <person name="Pickel B."/>
            <person name="Atanasova L."/>
            <person name="Karlsson M."/>
            <person name="Huettel B."/>
            <person name="Barry K.W."/>
            <person name="Haridas S."/>
            <person name="Chen C."/>
            <person name="Bauer D."/>
            <person name="Andreopoulos W."/>
            <person name="Pangilinan J."/>
            <person name="LaButti K."/>
            <person name="Riley R."/>
            <person name="Lipzen A."/>
            <person name="Clum A."/>
            <person name="Drula E."/>
            <person name="Henrissat B."/>
            <person name="Kohler A."/>
            <person name="Grigoriev I.V."/>
            <person name="Martin F.M."/>
            <person name="Hacquard S."/>
        </authorList>
    </citation>
    <scope>NUCLEOTIDE SEQUENCE</scope>
    <source>
        <strain evidence="6">MPI-CAGE-AT-0021</strain>
    </source>
</reference>